<dbReference type="GO" id="GO:0016787">
    <property type="term" value="F:hydrolase activity"/>
    <property type="evidence" value="ECO:0007669"/>
    <property type="project" value="InterPro"/>
</dbReference>
<evidence type="ECO:0000313" key="1">
    <source>
        <dbReference type="EMBL" id="ABG57857.1"/>
    </source>
</evidence>
<dbReference type="Proteomes" id="UP000001822">
    <property type="component" value="Chromosome"/>
</dbReference>
<protein>
    <submittedName>
        <fullName evidence="1">Esterase</fullName>
    </submittedName>
</protein>
<organism evidence="1 2">
    <name type="scientific">Cytophaga hutchinsonii (strain ATCC 33406 / DSM 1761 / CIP 103989 / NBRC 15051 / NCIMB 9469 / D465)</name>
    <dbReference type="NCBI Taxonomy" id="269798"/>
    <lineage>
        <taxon>Bacteria</taxon>
        <taxon>Pseudomonadati</taxon>
        <taxon>Bacteroidota</taxon>
        <taxon>Cytophagia</taxon>
        <taxon>Cytophagales</taxon>
        <taxon>Cytophagaceae</taxon>
        <taxon>Cytophaga</taxon>
    </lineage>
</organism>
<evidence type="ECO:0000313" key="2">
    <source>
        <dbReference type="Proteomes" id="UP000001822"/>
    </source>
</evidence>
<gene>
    <name evidence="1" type="ordered locus">CHU_0570</name>
</gene>
<dbReference type="SUPFAM" id="SSF53474">
    <property type="entry name" value="alpha/beta-Hydrolases"/>
    <property type="match status" value="1"/>
</dbReference>
<reference evidence="1 2" key="1">
    <citation type="journal article" date="2007" name="Appl. Environ. Microbiol.">
        <title>Genome sequence of the cellulolytic gliding bacterium Cytophaga hutchinsonii.</title>
        <authorList>
            <person name="Xie G."/>
            <person name="Bruce D.C."/>
            <person name="Challacombe J.F."/>
            <person name="Chertkov O."/>
            <person name="Detter J.C."/>
            <person name="Gilna P."/>
            <person name="Han C.S."/>
            <person name="Lucas S."/>
            <person name="Misra M."/>
            <person name="Myers G.L."/>
            <person name="Richardson P."/>
            <person name="Tapia R."/>
            <person name="Thayer N."/>
            <person name="Thompson L.S."/>
            <person name="Brettin T.S."/>
            <person name="Henrissat B."/>
            <person name="Wilson D.B."/>
            <person name="McBride M.J."/>
        </authorList>
    </citation>
    <scope>NUCLEOTIDE SEQUENCE [LARGE SCALE GENOMIC DNA]</scope>
    <source>
        <strain evidence="2">ATCC 33406 / DSM 1761 / CIP 103989 / NBRC 15051 / NCIMB 9469 / D465</strain>
    </source>
</reference>
<proteinExistence type="predicted"/>
<dbReference type="InterPro" id="IPR010662">
    <property type="entry name" value="RBBP9/YdeN"/>
</dbReference>
<accession>A0A6N4SNH0</accession>
<dbReference type="InterPro" id="IPR029058">
    <property type="entry name" value="AB_hydrolase_fold"/>
</dbReference>
<dbReference type="EMBL" id="CP000383">
    <property type="protein sequence ID" value="ABG57857.1"/>
    <property type="molecule type" value="Genomic_DNA"/>
</dbReference>
<dbReference type="KEGG" id="chu:CHU_0570"/>
<name>A0A6N4SNH0_CYTH3</name>
<dbReference type="Pfam" id="PF06821">
    <property type="entry name" value="Ser_hydrolase"/>
    <property type="match status" value="1"/>
</dbReference>
<sequence>MYNLFFLIVYMLDNRFNYINVPGLGGSGEHHWQTFWEQAYPEIHRVQQADWDHPICSVWVNKLQLITETCSDKPVVLIAHSLGCVTVLHAVAQRKLKGIAGAFLVAMPDAERADFPKECIGFIPVPRIVLPFPAVMIASENDPYITSPELKKWADVIQASFVSVGQRGHIGTAAQLTYWEEGQQLFRSFVEQL</sequence>
<dbReference type="AlphaFoldDB" id="A0A6N4SNH0"/>
<keyword evidence="2" id="KW-1185">Reference proteome</keyword>
<dbReference type="Gene3D" id="3.40.50.1820">
    <property type="entry name" value="alpha/beta hydrolase"/>
    <property type="match status" value="1"/>
</dbReference>